<accession>A0A8J3T2M0</accession>
<gene>
    <name evidence="1" type="ORF">Pta02_49330</name>
</gene>
<comment type="caution">
    <text evidence="1">The sequence shown here is derived from an EMBL/GenBank/DDBJ whole genome shotgun (WGS) entry which is preliminary data.</text>
</comment>
<dbReference type="Proteomes" id="UP000634476">
    <property type="component" value="Unassembled WGS sequence"/>
</dbReference>
<keyword evidence="2" id="KW-1185">Reference proteome</keyword>
<protein>
    <submittedName>
        <fullName evidence="1">Uncharacterized protein</fullName>
    </submittedName>
</protein>
<dbReference type="AlphaFoldDB" id="A0A8J3T2M0"/>
<dbReference type="RefSeq" id="WP_203877246.1">
    <property type="nucleotide sequence ID" value="NZ_BOOK01000036.1"/>
</dbReference>
<evidence type="ECO:0000313" key="1">
    <source>
        <dbReference type="EMBL" id="GII02925.1"/>
    </source>
</evidence>
<evidence type="ECO:0000313" key="2">
    <source>
        <dbReference type="Proteomes" id="UP000634476"/>
    </source>
</evidence>
<sequence length="116" mass="12331">MAPGYGCTADDKRIAASTGRLRILDAQPHGATPYGNRSARCEPDDRTAYAGQSYRFAASRADLPAFHQDAAVMDGWGFAESINALEGKVCASKAVGDDYVHLSVRLLESSGEHGRG</sequence>
<organism evidence="1 2">
    <name type="scientific">Planobispora takensis</name>
    <dbReference type="NCBI Taxonomy" id="1367882"/>
    <lineage>
        <taxon>Bacteria</taxon>
        <taxon>Bacillati</taxon>
        <taxon>Actinomycetota</taxon>
        <taxon>Actinomycetes</taxon>
        <taxon>Streptosporangiales</taxon>
        <taxon>Streptosporangiaceae</taxon>
        <taxon>Planobispora</taxon>
    </lineage>
</organism>
<dbReference type="EMBL" id="BOOK01000036">
    <property type="protein sequence ID" value="GII02925.1"/>
    <property type="molecule type" value="Genomic_DNA"/>
</dbReference>
<reference evidence="1" key="1">
    <citation type="submission" date="2021-01" db="EMBL/GenBank/DDBJ databases">
        <title>Whole genome shotgun sequence of Planobispora takensis NBRC 109077.</title>
        <authorList>
            <person name="Komaki H."/>
            <person name="Tamura T."/>
        </authorList>
    </citation>
    <scope>NUCLEOTIDE SEQUENCE</scope>
    <source>
        <strain evidence="1">NBRC 109077</strain>
    </source>
</reference>
<proteinExistence type="predicted"/>
<name>A0A8J3T2M0_9ACTN</name>